<keyword evidence="2" id="KW-1185">Reference proteome</keyword>
<protein>
    <submittedName>
        <fullName evidence="1">Uncharacterized protein</fullName>
    </submittedName>
</protein>
<dbReference type="EnsemblPlants" id="Kaladp0039s0630.1.v1.1">
    <property type="protein sequence ID" value="Kaladp0039s0630.1.v1.1.CDS.1"/>
    <property type="gene ID" value="Kaladp0039s0630.v1.1"/>
</dbReference>
<dbReference type="Gramene" id="Kaladp0039s0630.1.v1.1">
    <property type="protein sequence ID" value="Kaladp0039s0630.1.v1.1.CDS.1"/>
    <property type="gene ID" value="Kaladp0039s0630.v1.1"/>
</dbReference>
<sequence length="83" mass="9448">MGAARNASPEAYGVPRLSFLSRFEALDNDRVKILFFCTQCVCLGDLFVHETSRSTQCEEKKLHDWSSGQTTVEMWYPQMVGLI</sequence>
<organism evidence="1 2">
    <name type="scientific">Kalanchoe fedtschenkoi</name>
    <name type="common">Lavender scallops</name>
    <name type="synonym">South American air plant</name>
    <dbReference type="NCBI Taxonomy" id="63787"/>
    <lineage>
        <taxon>Eukaryota</taxon>
        <taxon>Viridiplantae</taxon>
        <taxon>Streptophyta</taxon>
        <taxon>Embryophyta</taxon>
        <taxon>Tracheophyta</taxon>
        <taxon>Spermatophyta</taxon>
        <taxon>Magnoliopsida</taxon>
        <taxon>eudicotyledons</taxon>
        <taxon>Gunneridae</taxon>
        <taxon>Pentapetalae</taxon>
        <taxon>Saxifragales</taxon>
        <taxon>Crassulaceae</taxon>
        <taxon>Kalanchoe</taxon>
    </lineage>
</organism>
<dbReference type="Proteomes" id="UP000594263">
    <property type="component" value="Unplaced"/>
</dbReference>
<evidence type="ECO:0000313" key="1">
    <source>
        <dbReference type="EnsemblPlants" id="Kaladp0039s0630.1.v1.1.CDS.1"/>
    </source>
</evidence>
<evidence type="ECO:0000313" key="2">
    <source>
        <dbReference type="Proteomes" id="UP000594263"/>
    </source>
</evidence>
<dbReference type="AlphaFoldDB" id="A0A7N0TLT3"/>
<accession>A0A7N0TLT3</accession>
<reference evidence="1" key="1">
    <citation type="submission" date="2021-01" db="UniProtKB">
        <authorList>
            <consortium name="EnsemblPlants"/>
        </authorList>
    </citation>
    <scope>IDENTIFICATION</scope>
</reference>
<proteinExistence type="predicted"/>
<name>A0A7N0TLT3_KALFE</name>